<comment type="caution">
    <text evidence="1">The sequence shown here is derived from an EMBL/GenBank/DDBJ whole genome shotgun (WGS) entry which is preliminary data.</text>
</comment>
<evidence type="ECO:0000313" key="2">
    <source>
        <dbReference type="Proteomes" id="UP000789860"/>
    </source>
</evidence>
<evidence type="ECO:0000313" key="1">
    <source>
        <dbReference type="EMBL" id="CAG8534362.1"/>
    </source>
</evidence>
<proteinExistence type="predicted"/>
<accession>A0ACA9LJH4</accession>
<protein>
    <submittedName>
        <fullName evidence="1">4419_t:CDS:1</fullName>
    </submittedName>
</protein>
<name>A0ACA9LJH4_9GLOM</name>
<gene>
    <name evidence="1" type="ORF">SCALOS_LOCUS4585</name>
</gene>
<reference evidence="1" key="1">
    <citation type="submission" date="2021-06" db="EMBL/GenBank/DDBJ databases">
        <authorList>
            <person name="Kallberg Y."/>
            <person name="Tangrot J."/>
            <person name="Rosling A."/>
        </authorList>
    </citation>
    <scope>NUCLEOTIDE SEQUENCE</scope>
    <source>
        <strain evidence="1">AU212A</strain>
    </source>
</reference>
<dbReference type="Proteomes" id="UP000789860">
    <property type="component" value="Unassembled WGS sequence"/>
</dbReference>
<sequence>GGNIPNDINIPSDSFKDNLSALISEYSHVPKLIFTCRHSQQRGPSCAIAYANKANTDQEIHVLKGGISGWRRKYNDDSELVENFGEDYEFDM</sequence>
<feature type="non-terminal residue" evidence="1">
    <location>
        <position position="1"/>
    </location>
</feature>
<keyword evidence="2" id="KW-1185">Reference proteome</keyword>
<dbReference type="EMBL" id="CAJVPM010006395">
    <property type="protein sequence ID" value="CAG8534362.1"/>
    <property type="molecule type" value="Genomic_DNA"/>
</dbReference>
<organism evidence="1 2">
    <name type="scientific">Scutellospora calospora</name>
    <dbReference type="NCBI Taxonomy" id="85575"/>
    <lineage>
        <taxon>Eukaryota</taxon>
        <taxon>Fungi</taxon>
        <taxon>Fungi incertae sedis</taxon>
        <taxon>Mucoromycota</taxon>
        <taxon>Glomeromycotina</taxon>
        <taxon>Glomeromycetes</taxon>
        <taxon>Diversisporales</taxon>
        <taxon>Gigasporaceae</taxon>
        <taxon>Scutellospora</taxon>
    </lineage>
</organism>